<organism evidence="1">
    <name type="scientific">marine metagenome</name>
    <dbReference type="NCBI Taxonomy" id="408172"/>
    <lineage>
        <taxon>unclassified sequences</taxon>
        <taxon>metagenomes</taxon>
        <taxon>ecological metagenomes</taxon>
    </lineage>
</organism>
<dbReference type="AlphaFoldDB" id="A0A382TR43"/>
<name>A0A382TR43_9ZZZZ</name>
<dbReference type="EMBL" id="UINC01138525">
    <property type="protein sequence ID" value="SVD24520.1"/>
    <property type="molecule type" value="Genomic_DNA"/>
</dbReference>
<reference evidence="1" key="1">
    <citation type="submission" date="2018-05" db="EMBL/GenBank/DDBJ databases">
        <authorList>
            <person name="Lanie J.A."/>
            <person name="Ng W.-L."/>
            <person name="Kazmierczak K.M."/>
            <person name="Andrzejewski T.M."/>
            <person name="Davidsen T.M."/>
            <person name="Wayne K.J."/>
            <person name="Tettelin H."/>
            <person name="Glass J.I."/>
            <person name="Rusch D."/>
            <person name="Podicherti R."/>
            <person name="Tsui H.-C.T."/>
            <person name="Winkler M.E."/>
        </authorList>
    </citation>
    <scope>NUCLEOTIDE SEQUENCE</scope>
</reference>
<evidence type="ECO:0000313" key="1">
    <source>
        <dbReference type="EMBL" id="SVD24520.1"/>
    </source>
</evidence>
<proteinExistence type="predicted"/>
<feature type="non-terminal residue" evidence="1">
    <location>
        <position position="1"/>
    </location>
</feature>
<accession>A0A382TR43</accession>
<protein>
    <submittedName>
        <fullName evidence="1">Uncharacterized protein</fullName>
    </submittedName>
</protein>
<sequence>GHTNNAFFSANNLNLHKKLACNKLPLDLLLSSKKLDYEGW</sequence>
<gene>
    <name evidence="1" type="ORF">METZ01_LOCUS377374</name>
</gene>